<dbReference type="InterPro" id="IPR036366">
    <property type="entry name" value="PGBDSf"/>
</dbReference>
<keyword evidence="5 6" id="KW-0961">Cell wall biogenesis/degradation</keyword>
<reference evidence="9" key="1">
    <citation type="journal article" date="2014" name="Int. J. Syst. Evol. Microbiol.">
        <title>Complete genome sequence of Corynebacterium casei LMG S-19264T (=DSM 44701T), isolated from a smear-ripened cheese.</title>
        <authorList>
            <consortium name="US DOE Joint Genome Institute (JGI-PGF)"/>
            <person name="Walter F."/>
            <person name="Albersmeier A."/>
            <person name="Kalinowski J."/>
            <person name="Ruckert C."/>
        </authorList>
    </citation>
    <scope>NUCLEOTIDE SEQUENCE</scope>
    <source>
        <strain evidence="9">JCM 4122</strain>
    </source>
</reference>
<evidence type="ECO:0000313" key="9">
    <source>
        <dbReference type="EMBL" id="GHG04043.1"/>
    </source>
</evidence>
<evidence type="ECO:0000256" key="7">
    <source>
        <dbReference type="SAM" id="SignalP"/>
    </source>
</evidence>
<dbReference type="AlphaFoldDB" id="A0A919BNV3"/>
<sequence>MRKNVRNLLLQALAGVLLAGGALGAVNAGGDEANASAQPRGGAYGTPGAPGGFRGVWPVLKTGSRGTDVRTVQYLLAARGHAVKADGAYGRNTAAAVAKFQKRAGLKADGTVGPKTWVKLTALTLRTGSRGPAVRAVQVQLGIHPDGIYGPNTTTAVAKFQTRKNLAGTGTVDTRTWDALVTGSSAKPAPRGYSLHFKKNWKHPSYSKLSLVRDGKTLKSWRAGSGKNKDECASDAGWLPSGTYRVQAHFTNRDADAIDGYAIQLPSKPCRPKAGTKQKRVTRTGLFIHSEMTRYGTQGKDNPGRDDADRWENTNDYKSLGCIKLTPTDIKDLFKRLDQARWPNNLTLYVN</sequence>
<reference evidence="9" key="2">
    <citation type="submission" date="2020-09" db="EMBL/GenBank/DDBJ databases">
        <authorList>
            <person name="Sun Q."/>
            <person name="Ohkuma M."/>
        </authorList>
    </citation>
    <scope>NUCLEOTIDE SEQUENCE</scope>
    <source>
        <strain evidence="9">JCM 4122</strain>
    </source>
</reference>
<keyword evidence="10" id="KW-1185">Reference proteome</keyword>
<feature type="active site" description="Nucleophile" evidence="6">
    <location>
        <position position="322"/>
    </location>
</feature>
<accession>A0A919BNV3</accession>
<dbReference type="GO" id="GO:0009252">
    <property type="term" value="P:peptidoglycan biosynthetic process"/>
    <property type="evidence" value="ECO:0007669"/>
    <property type="project" value="UniProtKB-KW"/>
</dbReference>
<comment type="pathway">
    <text evidence="1 6">Cell wall biogenesis; peptidoglycan biosynthesis.</text>
</comment>
<dbReference type="CDD" id="cd16913">
    <property type="entry name" value="YkuD_like"/>
    <property type="match status" value="1"/>
</dbReference>
<gene>
    <name evidence="9" type="ORF">GCM10017667_38020</name>
</gene>
<evidence type="ECO:0000256" key="3">
    <source>
        <dbReference type="ARBA" id="ARBA00022960"/>
    </source>
</evidence>
<dbReference type="InterPro" id="IPR005490">
    <property type="entry name" value="LD_TPept_cat_dom"/>
</dbReference>
<dbReference type="SUPFAM" id="SSF47090">
    <property type="entry name" value="PGBD-like"/>
    <property type="match status" value="2"/>
</dbReference>
<feature type="signal peptide" evidence="7">
    <location>
        <begin position="1"/>
        <end position="24"/>
    </location>
</feature>
<feature type="active site" description="Proton donor/acceptor" evidence="6">
    <location>
        <position position="289"/>
    </location>
</feature>
<protein>
    <recommendedName>
        <fullName evidence="8">L,D-TPase catalytic domain-containing protein</fullName>
    </recommendedName>
</protein>
<keyword evidence="7" id="KW-0732">Signal</keyword>
<dbReference type="RefSeq" id="WP_190042296.1">
    <property type="nucleotide sequence ID" value="NZ_BNBE01000002.1"/>
</dbReference>
<dbReference type="Gene3D" id="1.10.101.10">
    <property type="entry name" value="PGBD-like superfamily/PGBD"/>
    <property type="match status" value="2"/>
</dbReference>
<keyword evidence="4 6" id="KW-0573">Peptidoglycan synthesis</keyword>
<comment type="caution">
    <text evidence="9">The sequence shown here is derived from an EMBL/GenBank/DDBJ whole genome shotgun (WGS) entry which is preliminary data.</text>
</comment>
<evidence type="ECO:0000256" key="6">
    <source>
        <dbReference type="PROSITE-ProRule" id="PRU01373"/>
    </source>
</evidence>
<dbReference type="InterPro" id="IPR036365">
    <property type="entry name" value="PGBD-like_sf"/>
</dbReference>
<evidence type="ECO:0000256" key="4">
    <source>
        <dbReference type="ARBA" id="ARBA00022984"/>
    </source>
</evidence>
<dbReference type="EMBL" id="BNBE01000002">
    <property type="protein sequence ID" value="GHG04043.1"/>
    <property type="molecule type" value="Genomic_DNA"/>
</dbReference>
<dbReference type="InterPro" id="IPR002477">
    <property type="entry name" value="Peptidoglycan-bd-like"/>
</dbReference>
<proteinExistence type="predicted"/>
<feature type="domain" description="L,D-TPase catalytic" evidence="8">
    <location>
        <begin position="198"/>
        <end position="351"/>
    </location>
</feature>
<keyword evidence="3 6" id="KW-0133">Cell shape</keyword>
<dbReference type="GO" id="GO:0016740">
    <property type="term" value="F:transferase activity"/>
    <property type="evidence" value="ECO:0007669"/>
    <property type="project" value="UniProtKB-KW"/>
</dbReference>
<evidence type="ECO:0000256" key="2">
    <source>
        <dbReference type="ARBA" id="ARBA00022679"/>
    </source>
</evidence>
<organism evidence="9 10">
    <name type="scientific">Streptomyces filamentosus</name>
    <name type="common">Streptomyces roseosporus</name>
    <dbReference type="NCBI Taxonomy" id="67294"/>
    <lineage>
        <taxon>Bacteria</taxon>
        <taxon>Bacillati</taxon>
        <taxon>Actinomycetota</taxon>
        <taxon>Actinomycetes</taxon>
        <taxon>Kitasatosporales</taxon>
        <taxon>Streptomycetaceae</taxon>
        <taxon>Streptomyces</taxon>
    </lineage>
</organism>
<evidence type="ECO:0000259" key="8">
    <source>
        <dbReference type="PROSITE" id="PS52029"/>
    </source>
</evidence>
<name>A0A919BNV3_STRFL</name>
<evidence type="ECO:0000256" key="1">
    <source>
        <dbReference type="ARBA" id="ARBA00004752"/>
    </source>
</evidence>
<feature type="chain" id="PRO_5039094391" description="L,D-TPase catalytic domain-containing protein" evidence="7">
    <location>
        <begin position="25"/>
        <end position="351"/>
    </location>
</feature>
<dbReference type="Proteomes" id="UP000632849">
    <property type="component" value="Unassembled WGS sequence"/>
</dbReference>
<evidence type="ECO:0000313" key="10">
    <source>
        <dbReference type="Proteomes" id="UP000632849"/>
    </source>
</evidence>
<dbReference type="InterPro" id="IPR038063">
    <property type="entry name" value="Transpep_catalytic_dom"/>
</dbReference>
<evidence type="ECO:0000256" key="5">
    <source>
        <dbReference type="ARBA" id="ARBA00023316"/>
    </source>
</evidence>
<dbReference type="Gene3D" id="2.40.440.10">
    <property type="entry name" value="L,D-transpeptidase catalytic domain-like"/>
    <property type="match status" value="1"/>
</dbReference>
<dbReference type="SUPFAM" id="SSF141523">
    <property type="entry name" value="L,D-transpeptidase catalytic domain-like"/>
    <property type="match status" value="1"/>
</dbReference>
<dbReference type="GO" id="GO:0008360">
    <property type="term" value="P:regulation of cell shape"/>
    <property type="evidence" value="ECO:0007669"/>
    <property type="project" value="UniProtKB-UniRule"/>
</dbReference>
<keyword evidence="2" id="KW-0808">Transferase</keyword>
<dbReference type="Pfam" id="PF03734">
    <property type="entry name" value="YkuD"/>
    <property type="match status" value="1"/>
</dbReference>
<dbReference type="GO" id="GO:0071555">
    <property type="term" value="P:cell wall organization"/>
    <property type="evidence" value="ECO:0007669"/>
    <property type="project" value="UniProtKB-UniRule"/>
</dbReference>
<dbReference type="Pfam" id="PF01471">
    <property type="entry name" value="PG_binding_1"/>
    <property type="match status" value="2"/>
</dbReference>
<dbReference type="PROSITE" id="PS52029">
    <property type="entry name" value="LD_TPASE"/>
    <property type="match status" value="1"/>
</dbReference>